<comment type="caution">
    <text evidence="2">The sequence shown here is derived from an EMBL/GenBank/DDBJ whole genome shotgun (WGS) entry which is preliminary data.</text>
</comment>
<gene>
    <name evidence="2" type="ORF">MEDL_31274</name>
</gene>
<dbReference type="Proteomes" id="UP000683360">
    <property type="component" value="Unassembled WGS sequence"/>
</dbReference>
<evidence type="ECO:0000256" key="1">
    <source>
        <dbReference type="SAM" id="Phobius"/>
    </source>
</evidence>
<reference evidence="2" key="1">
    <citation type="submission" date="2021-03" db="EMBL/GenBank/DDBJ databases">
        <authorList>
            <person name="Bekaert M."/>
        </authorList>
    </citation>
    <scope>NUCLEOTIDE SEQUENCE</scope>
</reference>
<keyword evidence="3" id="KW-1185">Reference proteome</keyword>
<evidence type="ECO:0000313" key="3">
    <source>
        <dbReference type="Proteomes" id="UP000683360"/>
    </source>
</evidence>
<dbReference type="EMBL" id="CAJPWZ010001546">
    <property type="protein sequence ID" value="CAG2217600.1"/>
    <property type="molecule type" value="Genomic_DNA"/>
</dbReference>
<sequence>MSGTAFRREKKFKILPINCTEKRKALCQKVSDEDSTEDLNGLWIQHTTVQSNPYTTVFNVSEVNHTWARDSGNCVYGWTLSGKRMFNSCRSDSCQTINANKLLPNVKKKPPFLWIDGYVVRSPVMEYYECLEIRNVNIANALAIKKNLTHNGVEKCSLFCQQDGKLKNNDFILLQNETCYCLPANTYKKWKGLIDEIHKSTEDCDIQCDDGKFDRCGGKTDLFSAYKLKKLPISAEIDGNCFYTPGSGKQVIGTKCKDTLKFKCEQVIKTGQNIDGTQAFTSVSRIDQSTIYSTPNIKEQKTEDSQNVQVSMYVGIAVALTILLILVIVLAVYIISDRRPDTGKPIKYTGWLEQRSKCCKSFDFGKKSTHTRIMISRKPTNREQCMTKQVCQIAMSMMSPVQVGSTVRRSREDVCYYDHNRDADTMYDATDTKGLIKRNEISEIYDHTREINNDYDVSHAYRQQNKTMNESVYSQSDF</sequence>
<keyword evidence="1" id="KW-0472">Membrane</keyword>
<proteinExistence type="predicted"/>
<keyword evidence="1" id="KW-0812">Transmembrane</keyword>
<keyword evidence="1" id="KW-1133">Transmembrane helix</keyword>
<name>A0A8S3SHP5_MYTED</name>
<feature type="transmembrane region" description="Helical" evidence="1">
    <location>
        <begin position="310"/>
        <end position="335"/>
    </location>
</feature>
<dbReference type="AlphaFoldDB" id="A0A8S3SHP5"/>
<dbReference type="OrthoDB" id="10652451at2759"/>
<organism evidence="2 3">
    <name type="scientific">Mytilus edulis</name>
    <name type="common">Blue mussel</name>
    <dbReference type="NCBI Taxonomy" id="6550"/>
    <lineage>
        <taxon>Eukaryota</taxon>
        <taxon>Metazoa</taxon>
        <taxon>Spiralia</taxon>
        <taxon>Lophotrochozoa</taxon>
        <taxon>Mollusca</taxon>
        <taxon>Bivalvia</taxon>
        <taxon>Autobranchia</taxon>
        <taxon>Pteriomorphia</taxon>
        <taxon>Mytilida</taxon>
        <taxon>Mytiloidea</taxon>
        <taxon>Mytilidae</taxon>
        <taxon>Mytilinae</taxon>
        <taxon>Mytilus</taxon>
    </lineage>
</organism>
<protein>
    <submittedName>
        <fullName evidence="2">Uncharacterized protein</fullName>
    </submittedName>
</protein>
<accession>A0A8S3SHP5</accession>
<evidence type="ECO:0000313" key="2">
    <source>
        <dbReference type="EMBL" id="CAG2217600.1"/>
    </source>
</evidence>